<protein>
    <submittedName>
        <fullName evidence="1">Uncharacterized protein</fullName>
    </submittedName>
</protein>
<dbReference type="Proteomes" id="UP000054477">
    <property type="component" value="Unassembled WGS sequence"/>
</dbReference>
<organism evidence="1 2">
    <name type="scientific">Laccaria amethystina LaAM-08-1</name>
    <dbReference type="NCBI Taxonomy" id="1095629"/>
    <lineage>
        <taxon>Eukaryota</taxon>
        <taxon>Fungi</taxon>
        <taxon>Dikarya</taxon>
        <taxon>Basidiomycota</taxon>
        <taxon>Agaricomycotina</taxon>
        <taxon>Agaricomycetes</taxon>
        <taxon>Agaricomycetidae</taxon>
        <taxon>Agaricales</taxon>
        <taxon>Agaricineae</taxon>
        <taxon>Hydnangiaceae</taxon>
        <taxon>Laccaria</taxon>
    </lineage>
</organism>
<evidence type="ECO:0000313" key="1">
    <source>
        <dbReference type="EMBL" id="KIK02264.1"/>
    </source>
</evidence>
<keyword evidence="2" id="KW-1185">Reference proteome</keyword>
<sequence length="66" mass="7606">MDPPPPPPAYLQHLPCTRHCKTTLQQAFQQDQEKLSGTQGYMHHNEANLGPELLSCILHPRKYDWP</sequence>
<dbReference type="AlphaFoldDB" id="A0A0C9XL44"/>
<accession>A0A0C9XL44</accession>
<evidence type="ECO:0000313" key="2">
    <source>
        <dbReference type="Proteomes" id="UP000054477"/>
    </source>
</evidence>
<gene>
    <name evidence="1" type="ORF">K443DRAFT_677775</name>
</gene>
<dbReference type="EMBL" id="KN838595">
    <property type="protein sequence ID" value="KIK02264.1"/>
    <property type="molecule type" value="Genomic_DNA"/>
</dbReference>
<dbReference type="HOGENOM" id="CLU_2850035_0_0_1"/>
<name>A0A0C9XL44_9AGAR</name>
<reference evidence="1 2" key="1">
    <citation type="submission" date="2014-04" db="EMBL/GenBank/DDBJ databases">
        <authorList>
            <consortium name="DOE Joint Genome Institute"/>
            <person name="Kuo A."/>
            <person name="Kohler A."/>
            <person name="Nagy L.G."/>
            <person name="Floudas D."/>
            <person name="Copeland A."/>
            <person name="Barry K.W."/>
            <person name="Cichocki N."/>
            <person name="Veneault-Fourrey C."/>
            <person name="LaButti K."/>
            <person name="Lindquist E.A."/>
            <person name="Lipzen A."/>
            <person name="Lundell T."/>
            <person name="Morin E."/>
            <person name="Murat C."/>
            <person name="Sun H."/>
            <person name="Tunlid A."/>
            <person name="Henrissat B."/>
            <person name="Grigoriev I.V."/>
            <person name="Hibbett D.S."/>
            <person name="Martin F."/>
            <person name="Nordberg H.P."/>
            <person name="Cantor M.N."/>
            <person name="Hua S.X."/>
        </authorList>
    </citation>
    <scope>NUCLEOTIDE SEQUENCE [LARGE SCALE GENOMIC DNA]</scope>
    <source>
        <strain evidence="1 2">LaAM-08-1</strain>
    </source>
</reference>
<reference evidence="2" key="2">
    <citation type="submission" date="2015-01" db="EMBL/GenBank/DDBJ databases">
        <title>Evolutionary Origins and Diversification of the Mycorrhizal Mutualists.</title>
        <authorList>
            <consortium name="DOE Joint Genome Institute"/>
            <consortium name="Mycorrhizal Genomics Consortium"/>
            <person name="Kohler A."/>
            <person name="Kuo A."/>
            <person name="Nagy L.G."/>
            <person name="Floudas D."/>
            <person name="Copeland A."/>
            <person name="Barry K.W."/>
            <person name="Cichocki N."/>
            <person name="Veneault-Fourrey C."/>
            <person name="LaButti K."/>
            <person name="Lindquist E.A."/>
            <person name="Lipzen A."/>
            <person name="Lundell T."/>
            <person name="Morin E."/>
            <person name="Murat C."/>
            <person name="Riley R."/>
            <person name="Ohm R."/>
            <person name="Sun H."/>
            <person name="Tunlid A."/>
            <person name="Henrissat B."/>
            <person name="Grigoriev I.V."/>
            <person name="Hibbett D.S."/>
            <person name="Martin F."/>
        </authorList>
    </citation>
    <scope>NUCLEOTIDE SEQUENCE [LARGE SCALE GENOMIC DNA]</scope>
    <source>
        <strain evidence="2">LaAM-08-1</strain>
    </source>
</reference>
<proteinExistence type="predicted"/>